<dbReference type="PANTHER" id="PTHR38340:SF1">
    <property type="entry name" value="S-LAYER PROTEIN"/>
    <property type="match status" value="1"/>
</dbReference>
<dbReference type="PROSITE" id="PS00330">
    <property type="entry name" value="HEMOLYSIN_CALCIUM"/>
    <property type="match status" value="1"/>
</dbReference>
<gene>
    <name evidence="3" type="ORF">G6N74_20640</name>
</gene>
<proteinExistence type="predicted"/>
<accession>A0A7C9V9X4</accession>
<dbReference type="AlphaFoldDB" id="A0A7C9V9X4"/>
<organism evidence="3 4">
    <name type="scientific">Mesorhizobium zhangyense</name>
    <dbReference type="NCBI Taxonomy" id="1776730"/>
    <lineage>
        <taxon>Bacteria</taxon>
        <taxon>Pseudomonadati</taxon>
        <taxon>Pseudomonadota</taxon>
        <taxon>Alphaproteobacteria</taxon>
        <taxon>Hyphomicrobiales</taxon>
        <taxon>Phyllobacteriaceae</taxon>
        <taxon>Mesorhizobium</taxon>
    </lineage>
</organism>
<dbReference type="InterPro" id="IPR001343">
    <property type="entry name" value="Hemolysn_Ca-bd"/>
</dbReference>
<comment type="caution">
    <text evidence="3">The sequence shown here is derived from an EMBL/GenBank/DDBJ whole genome shotgun (WGS) entry which is preliminary data.</text>
</comment>
<dbReference type="Proteomes" id="UP000481252">
    <property type="component" value="Unassembled WGS sequence"/>
</dbReference>
<dbReference type="SUPFAM" id="SSF51120">
    <property type="entry name" value="beta-Roll"/>
    <property type="match status" value="2"/>
</dbReference>
<dbReference type="InterPro" id="IPR011049">
    <property type="entry name" value="Serralysin-like_metalloprot_C"/>
</dbReference>
<dbReference type="InterPro" id="IPR018511">
    <property type="entry name" value="Hemolysin-typ_Ca-bd_CS"/>
</dbReference>
<evidence type="ECO:0000256" key="1">
    <source>
        <dbReference type="ARBA" id="ARBA00004613"/>
    </source>
</evidence>
<dbReference type="PRINTS" id="PR00313">
    <property type="entry name" value="CABNDNGRPT"/>
</dbReference>
<sequence length="417" mass="43139">MVAEATINQFRAGNPLDIIEHTAELPGQTVQSFSSTKIVWGKKSGSFWAQDRIEIEGQNLSYNPLTGVASGTVTSIKIIPAIRLIINGVAQPDPLEIIGLSQPVGPIAQAVMDGNYAALTAMLDAQPFVYNGSSGNDNVTFGAAYDKLHMGAGNDVAHGGGGNDLLEGWSGHDVLYGDGGDDLFYGNTGNDKLFGGTGNDTIYAAEDNDYLDGGAGNDTMYGGTGNDIFVVSSTGDRVIESASQGTDTVRSHIDWTLGANVERLELQGTTNLVGNGNSLGNTVIGNSGNNVLRGGAGNDLLSGGAGKDTLVGGSGNDAFHFDARLGSTNIDKITDYNVAQDMIQLENSVFTGLAAGWLSAGAFHTGSAAHDSTDRIIYNKTTGDLYFDKDGLGGAAATKFATLSPGLAMTAGDFFVV</sequence>
<keyword evidence="2" id="KW-0964">Secreted</keyword>
<comment type="subcellular location">
    <subcellularLocation>
        <location evidence="1">Secreted</location>
    </subcellularLocation>
</comment>
<name>A0A7C9V9X4_9HYPH</name>
<dbReference type="EMBL" id="JAAKZG010000009">
    <property type="protein sequence ID" value="NGN43483.1"/>
    <property type="molecule type" value="Genomic_DNA"/>
</dbReference>
<dbReference type="Pfam" id="PF00353">
    <property type="entry name" value="HemolysinCabind"/>
    <property type="match status" value="3"/>
</dbReference>
<protein>
    <submittedName>
        <fullName evidence="3">Calcium-binding protein</fullName>
    </submittedName>
</protein>
<dbReference type="PANTHER" id="PTHR38340">
    <property type="entry name" value="S-LAYER PROTEIN"/>
    <property type="match status" value="1"/>
</dbReference>
<dbReference type="InterPro" id="IPR050557">
    <property type="entry name" value="RTX_toxin/Mannuronan_C5-epim"/>
</dbReference>
<dbReference type="RefSeq" id="WP_165119897.1">
    <property type="nucleotide sequence ID" value="NZ_JAAKZG010000009.1"/>
</dbReference>
<dbReference type="GO" id="GO:0005509">
    <property type="term" value="F:calcium ion binding"/>
    <property type="evidence" value="ECO:0007669"/>
    <property type="project" value="InterPro"/>
</dbReference>
<evidence type="ECO:0000313" key="3">
    <source>
        <dbReference type="EMBL" id="NGN43483.1"/>
    </source>
</evidence>
<dbReference type="GO" id="GO:0005576">
    <property type="term" value="C:extracellular region"/>
    <property type="evidence" value="ECO:0007669"/>
    <property type="project" value="UniProtKB-SubCell"/>
</dbReference>
<evidence type="ECO:0000313" key="4">
    <source>
        <dbReference type="Proteomes" id="UP000481252"/>
    </source>
</evidence>
<dbReference type="Gene3D" id="2.150.10.10">
    <property type="entry name" value="Serralysin-like metalloprotease, C-terminal"/>
    <property type="match status" value="3"/>
</dbReference>
<evidence type="ECO:0000256" key="2">
    <source>
        <dbReference type="ARBA" id="ARBA00022525"/>
    </source>
</evidence>
<keyword evidence="4" id="KW-1185">Reference proteome</keyword>
<reference evidence="3 4" key="1">
    <citation type="submission" date="2020-02" db="EMBL/GenBank/DDBJ databases">
        <title>Genome sequence of the type strain CGMCC 1.15528 of Mesorhizobium zhangyense.</title>
        <authorList>
            <person name="Gao J."/>
            <person name="Sun J."/>
        </authorList>
    </citation>
    <scope>NUCLEOTIDE SEQUENCE [LARGE SCALE GENOMIC DNA]</scope>
    <source>
        <strain evidence="3 4">CGMCC 1.15528</strain>
    </source>
</reference>